<evidence type="ECO:0000313" key="3">
    <source>
        <dbReference type="Proteomes" id="UP001501479"/>
    </source>
</evidence>
<dbReference type="PANTHER" id="PTHR34227:SF1">
    <property type="entry name" value="DIMETHYL SULFOXIDE REDUCTASE CHAPERONE-RELATED"/>
    <property type="match status" value="1"/>
</dbReference>
<dbReference type="InterPro" id="IPR036411">
    <property type="entry name" value="TorD-like_sf"/>
</dbReference>
<dbReference type="Gene3D" id="1.10.3480.10">
    <property type="entry name" value="TorD-like"/>
    <property type="match status" value="1"/>
</dbReference>
<dbReference type="Pfam" id="PF02613">
    <property type="entry name" value="Nitrate_red_del"/>
    <property type="match status" value="1"/>
</dbReference>
<proteinExistence type="predicted"/>
<comment type="caution">
    <text evidence="2">The sequence shown here is derived from an EMBL/GenBank/DDBJ whole genome shotgun (WGS) entry which is preliminary data.</text>
</comment>
<keyword evidence="3" id="KW-1185">Reference proteome</keyword>
<keyword evidence="1" id="KW-0143">Chaperone</keyword>
<accession>A0ABP7D7L9</accession>
<dbReference type="EMBL" id="BAABDS010000005">
    <property type="protein sequence ID" value="GAA3700688.1"/>
    <property type="molecule type" value="Genomic_DNA"/>
</dbReference>
<dbReference type="PANTHER" id="PTHR34227">
    <property type="entry name" value="CHAPERONE PROTEIN YCDY"/>
    <property type="match status" value="1"/>
</dbReference>
<organism evidence="2 3">
    <name type="scientific">Oceanisphaera sediminis</name>
    <dbReference type="NCBI Taxonomy" id="981381"/>
    <lineage>
        <taxon>Bacteria</taxon>
        <taxon>Pseudomonadati</taxon>
        <taxon>Pseudomonadota</taxon>
        <taxon>Gammaproteobacteria</taxon>
        <taxon>Aeromonadales</taxon>
        <taxon>Aeromonadaceae</taxon>
        <taxon>Oceanisphaera</taxon>
    </lineage>
</organism>
<dbReference type="InterPro" id="IPR050289">
    <property type="entry name" value="TorD/DmsD_chaperones"/>
</dbReference>
<evidence type="ECO:0000313" key="2">
    <source>
        <dbReference type="EMBL" id="GAA3700688.1"/>
    </source>
</evidence>
<dbReference type="Proteomes" id="UP001501479">
    <property type="component" value="Unassembled WGS sequence"/>
</dbReference>
<dbReference type="RefSeq" id="WP_344961858.1">
    <property type="nucleotide sequence ID" value="NZ_BAABDS010000005.1"/>
</dbReference>
<sequence length="239" mass="26464">MHTQSVTTEQVLARGSVFRLAAAMLDYPLAETWQALQEGRMAQALSQAMAVQGEAAWPALPASSDLKALEVGYMATFVQGRRGRPQVPLVASAYEELLAGDTPGRYLLNVQAFYRHFGLKAATEDEGHVDEPDHLVTMLEFCALLCHLEQQELESGRDAGSPRRALRDFLTRYLVPMATSLRERFNREADQGLDANLACLVQRLPDWADRQREILEHQVGPCPQAGQRAAAGDAEGMWD</sequence>
<evidence type="ECO:0000256" key="1">
    <source>
        <dbReference type="ARBA" id="ARBA00023186"/>
    </source>
</evidence>
<reference evidence="3" key="1">
    <citation type="journal article" date="2019" name="Int. J. Syst. Evol. Microbiol.">
        <title>The Global Catalogue of Microorganisms (GCM) 10K type strain sequencing project: providing services to taxonomists for standard genome sequencing and annotation.</title>
        <authorList>
            <consortium name="The Broad Institute Genomics Platform"/>
            <consortium name="The Broad Institute Genome Sequencing Center for Infectious Disease"/>
            <person name="Wu L."/>
            <person name="Ma J."/>
        </authorList>
    </citation>
    <scope>NUCLEOTIDE SEQUENCE [LARGE SCALE GENOMIC DNA]</scope>
    <source>
        <strain evidence="3">JCM 17329</strain>
    </source>
</reference>
<dbReference type="InterPro" id="IPR020945">
    <property type="entry name" value="DMSO/NO3_reduct_chaperone"/>
</dbReference>
<protein>
    <submittedName>
        <fullName evidence="2">Uncharacterized protein</fullName>
    </submittedName>
</protein>
<name>A0ABP7D7L9_9GAMM</name>
<dbReference type="SUPFAM" id="SSF89155">
    <property type="entry name" value="TorD-like"/>
    <property type="match status" value="1"/>
</dbReference>
<gene>
    <name evidence="2" type="ORF">GCM10022421_03830</name>
</gene>